<dbReference type="AlphaFoldDB" id="A0A1F5FZ75"/>
<feature type="transmembrane region" description="Helical" evidence="1">
    <location>
        <begin position="80"/>
        <end position="101"/>
    </location>
</feature>
<feature type="transmembrane region" description="Helical" evidence="1">
    <location>
        <begin position="113"/>
        <end position="146"/>
    </location>
</feature>
<dbReference type="Proteomes" id="UP000177921">
    <property type="component" value="Unassembled WGS sequence"/>
</dbReference>
<accession>A0A1F5FZ75</accession>
<protein>
    <recommendedName>
        <fullName evidence="4">Chromate transporter</fullName>
    </recommendedName>
</protein>
<evidence type="ECO:0000313" key="3">
    <source>
        <dbReference type="Proteomes" id="UP000177921"/>
    </source>
</evidence>
<dbReference type="EMBL" id="MFAR01000023">
    <property type="protein sequence ID" value="OGD84895.1"/>
    <property type="molecule type" value="Genomic_DNA"/>
</dbReference>
<proteinExistence type="predicted"/>
<evidence type="ECO:0008006" key="4">
    <source>
        <dbReference type="Google" id="ProtNLM"/>
    </source>
</evidence>
<keyword evidence="1" id="KW-0472">Membrane</keyword>
<feature type="transmembrane region" description="Helical" evidence="1">
    <location>
        <begin position="44"/>
        <end position="68"/>
    </location>
</feature>
<keyword evidence="1" id="KW-0812">Transmembrane</keyword>
<evidence type="ECO:0000313" key="2">
    <source>
        <dbReference type="EMBL" id="OGD84895.1"/>
    </source>
</evidence>
<sequence>MANSPETVTTYLTKLETELEKIFVGKLPALPTNIKEVIVKLAPYLVLFSMLMLSPLILAALGLSAAFLPFSYLGGLHMGFSYTLGLIFTLGQIILELLAIPGLFKRQLSAWRLVFYSTLIYLVGQLVSFNLGSVIIGGALSFYFLFQVKSEYTK</sequence>
<gene>
    <name evidence="2" type="ORF">A2618_02755</name>
</gene>
<keyword evidence="1" id="KW-1133">Transmembrane helix</keyword>
<evidence type="ECO:0000256" key="1">
    <source>
        <dbReference type="SAM" id="Phobius"/>
    </source>
</evidence>
<name>A0A1F5FZ75_9BACT</name>
<comment type="caution">
    <text evidence="2">The sequence shown here is derived from an EMBL/GenBank/DDBJ whole genome shotgun (WGS) entry which is preliminary data.</text>
</comment>
<reference evidence="2 3" key="1">
    <citation type="journal article" date="2016" name="Nat. Commun.">
        <title>Thousands of microbial genomes shed light on interconnected biogeochemical processes in an aquifer system.</title>
        <authorList>
            <person name="Anantharaman K."/>
            <person name="Brown C.T."/>
            <person name="Hug L.A."/>
            <person name="Sharon I."/>
            <person name="Castelle C.J."/>
            <person name="Probst A.J."/>
            <person name="Thomas B.C."/>
            <person name="Singh A."/>
            <person name="Wilkins M.J."/>
            <person name="Karaoz U."/>
            <person name="Brodie E.L."/>
            <person name="Williams K.H."/>
            <person name="Hubbard S.S."/>
            <person name="Banfield J.F."/>
        </authorList>
    </citation>
    <scope>NUCLEOTIDE SEQUENCE [LARGE SCALE GENOMIC DNA]</scope>
</reference>
<organism evidence="2 3">
    <name type="scientific">Candidatus Collierbacteria bacterium RIFOXYD1_FULL_46_26</name>
    <dbReference type="NCBI Taxonomy" id="1817732"/>
    <lineage>
        <taxon>Bacteria</taxon>
        <taxon>Candidatus Collieribacteriota</taxon>
    </lineage>
</organism>